<comment type="cofactor">
    <cofactor evidence="18 19">
        <name>K(+)</name>
        <dbReference type="ChEBI" id="CHEBI:29103"/>
    </cofactor>
    <text evidence="18 19">Binds 1 potassium ion per subunit.</text>
</comment>
<organism evidence="22 23">
    <name type="scientific">Ilyomonas limi</name>
    <dbReference type="NCBI Taxonomy" id="2575867"/>
    <lineage>
        <taxon>Bacteria</taxon>
        <taxon>Pseudomonadati</taxon>
        <taxon>Bacteroidota</taxon>
        <taxon>Chitinophagia</taxon>
        <taxon>Chitinophagales</taxon>
        <taxon>Chitinophagaceae</taxon>
        <taxon>Ilyomonas</taxon>
    </lineage>
</organism>
<dbReference type="HAMAP" id="MF_01965">
    <property type="entry name" value="NADHX_dehydratase"/>
    <property type="match status" value="1"/>
</dbReference>
<name>A0A4U3L1R4_9BACT</name>
<dbReference type="InterPro" id="IPR029056">
    <property type="entry name" value="Ribokinase-like"/>
</dbReference>
<evidence type="ECO:0000256" key="6">
    <source>
        <dbReference type="ARBA" id="ARBA00022741"/>
    </source>
</evidence>
<evidence type="ECO:0000256" key="2">
    <source>
        <dbReference type="ARBA" id="ARBA00000909"/>
    </source>
</evidence>
<keyword evidence="10 17" id="KW-0520">NAD</keyword>
<dbReference type="GO" id="GO:0046496">
    <property type="term" value="P:nicotinamide nucleotide metabolic process"/>
    <property type="evidence" value="ECO:0007669"/>
    <property type="project" value="UniProtKB-UniRule"/>
</dbReference>
<evidence type="ECO:0000313" key="23">
    <source>
        <dbReference type="Proteomes" id="UP000305848"/>
    </source>
</evidence>
<keyword evidence="9 18" id="KW-0630">Potassium</keyword>
<comment type="similarity">
    <text evidence="18">Belongs to the NnrE/AIBP family.</text>
</comment>
<feature type="binding site" evidence="18">
    <location>
        <position position="158"/>
    </location>
    <ligand>
        <name>(6S)-NADPHX</name>
        <dbReference type="ChEBI" id="CHEBI:64076"/>
    </ligand>
</feature>
<dbReference type="EMBL" id="SZQL01000011">
    <property type="protein sequence ID" value="TKK67387.1"/>
    <property type="molecule type" value="Genomic_DNA"/>
</dbReference>
<keyword evidence="5 18" id="KW-0479">Metal-binding</keyword>
<dbReference type="Gene3D" id="3.40.50.10260">
    <property type="entry name" value="YjeF N-terminal domain"/>
    <property type="match status" value="1"/>
</dbReference>
<dbReference type="Pfam" id="PF03853">
    <property type="entry name" value="YjeF_N"/>
    <property type="match status" value="1"/>
</dbReference>
<dbReference type="HAMAP" id="MF_01966">
    <property type="entry name" value="NADHX_epimerase"/>
    <property type="match status" value="1"/>
</dbReference>
<comment type="similarity">
    <text evidence="4 19">In the C-terminal section; belongs to the NnrD/CARKD family.</text>
</comment>
<dbReference type="EC" id="4.2.1.136" evidence="19"/>
<evidence type="ECO:0000313" key="22">
    <source>
        <dbReference type="EMBL" id="TKK67387.1"/>
    </source>
</evidence>
<evidence type="ECO:0000256" key="1">
    <source>
        <dbReference type="ARBA" id="ARBA00000013"/>
    </source>
</evidence>
<dbReference type="Pfam" id="PF01256">
    <property type="entry name" value="Carb_kinase"/>
    <property type="match status" value="1"/>
</dbReference>
<evidence type="ECO:0000256" key="10">
    <source>
        <dbReference type="ARBA" id="ARBA00023027"/>
    </source>
</evidence>
<comment type="function">
    <text evidence="14 19">Bifunctional enzyme that catalyzes the epimerization of the S- and R-forms of NAD(P)HX and the dehydration of the S-form of NAD(P)HX at the expense of ADP, which is converted to AMP. This allows the repair of both epimers of NAD(P)HX, a damaged form of NAD(P)H that is a result of enzymatic or heat-dependent hydration.</text>
</comment>
<dbReference type="Gene3D" id="3.40.1190.20">
    <property type="match status" value="1"/>
</dbReference>
<dbReference type="OrthoDB" id="9806925at2"/>
<evidence type="ECO:0000256" key="15">
    <source>
        <dbReference type="ARBA" id="ARBA00048238"/>
    </source>
</evidence>
<keyword evidence="8 17" id="KW-0521">NADP</keyword>
<feature type="domain" description="YjeF N-terminal" evidence="21">
    <location>
        <begin position="9"/>
        <end position="215"/>
    </location>
</feature>
<feature type="binding site" evidence="17">
    <location>
        <position position="431"/>
    </location>
    <ligand>
        <name>AMP</name>
        <dbReference type="ChEBI" id="CHEBI:456215"/>
    </ligand>
</feature>
<evidence type="ECO:0000259" key="21">
    <source>
        <dbReference type="PROSITE" id="PS51385"/>
    </source>
</evidence>
<dbReference type="PANTHER" id="PTHR12592:SF0">
    <property type="entry name" value="ATP-DEPENDENT (S)-NAD(P)H-HYDRATE DEHYDRATASE"/>
    <property type="match status" value="1"/>
</dbReference>
<dbReference type="SUPFAM" id="SSF53613">
    <property type="entry name" value="Ribokinase-like"/>
    <property type="match status" value="1"/>
</dbReference>
<feature type="binding site" evidence="17">
    <location>
        <begin position="403"/>
        <end position="407"/>
    </location>
    <ligand>
        <name>AMP</name>
        <dbReference type="ChEBI" id="CHEBI:456215"/>
    </ligand>
</feature>
<evidence type="ECO:0000259" key="20">
    <source>
        <dbReference type="PROSITE" id="PS51383"/>
    </source>
</evidence>
<comment type="similarity">
    <text evidence="3 19">In the N-terminal section; belongs to the NnrE/AIBP family.</text>
</comment>
<dbReference type="PIRSF" id="PIRSF017184">
    <property type="entry name" value="Nnr"/>
    <property type="match status" value="1"/>
</dbReference>
<feature type="binding site" evidence="18">
    <location>
        <begin position="57"/>
        <end position="61"/>
    </location>
    <ligand>
        <name>(6S)-NADPHX</name>
        <dbReference type="ChEBI" id="CHEBI:64076"/>
    </ligand>
</feature>
<evidence type="ECO:0000256" key="13">
    <source>
        <dbReference type="ARBA" id="ARBA00023268"/>
    </source>
</evidence>
<evidence type="ECO:0000256" key="7">
    <source>
        <dbReference type="ARBA" id="ARBA00022840"/>
    </source>
</evidence>
<keyword evidence="12 17" id="KW-0456">Lyase</keyword>
<keyword evidence="13" id="KW-0511">Multifunctional enzyme</keyword>
<evidence type="ECO:0000256" key="4">
    <source>
        <dbReference type="ARBA" id="ARBA00009524"/>
    </source>
</evidence>
<keyword evidence="23" id="KW-1185">Reference proteome</keyword>
<feature type="binding site" evidence="18">
    <location>
        <position position="125"/>
    </location>
    <ligand>
        <name>K(+)</name>
        <dbReference type="ChEBI" id="CHEBI:29103"/>
    </ligand>
</feature>
<evidence type="ECO:0000256" key="11">
    <source>
        <dbReference type="ARBA" id="ARBA00023235"/>
    </source>
</evidence>
<comment type="similarity">
    <text evidence="17">Belongs to the NnrD/CARKD family.</text>
</comment>
<evidence type="ECO:0000256" key="5">
    <source>
        <dbReference type="ARBA" id="ARBA00022723"/>
    </source>
</evidence>
<dbReference type="PROSITE" id="PS51383">
    <property type="entry name" value="YJEF_C_3"/>
    <property type="match status" value="1"/>
</dbReference>
<gene>
    <name evidence="18" type="primary">nnrE</name>
    <name evidence="17" type="synonym">nnrD</name>
    <name evidence="22" type="ORF">FC093_13880</name>
</gene>
<feature type="binding site" evidence="17">
    <location>
        <position position="432"/>
    </location>
    <ligand>
        <name>(6S)-NADPHX</name>
        <dbReference type="ChEBI" id="CHEBI:64076"/>
    </ligand>
</feature>
<comment type="caution">
    <text evidence="22">The sequence shown here is derived from an EMBL/GenBank/DDBJ whole genome shotgun (WGS) entry which is preliminary data.</text>
</comment>
<comment type="cofactor">
    <cofactor evidence="17">
        <name>Mg(2+)</name>
        <dbReference type="ChEBI" id="CHEBI:18420"/>
    </cofactor>
</comment>
<dbReference type="InterPro" id="IPR036652">
    <property type="entry name" value="YjeF_N_dom_sf"/>
</dbReference>
<evidence type="ECO:0000256" key="12">
    <source>
        <dbReference type="ARBA" id="ARBA00023239"/>
    </source>
</evidence>
<dbReference type="InterPro" id="IPR004443">
    <property type="entry name" value="YjeF_N_dom"/>
</dbReference>
<dbReference type="GO" id="GO:0052856">
    <property type="term" value="F:NAD(P)HX epimerase activity"/>
    <property type="evidence" value="ECO:0007669"/>
    <property type="project" value="UniProtKB-UniRule"/>
</dbReference>
<evidence type="ECO:0000256" key="14">
    <source>
        <dbReference type="ARBA" id="ARBA00025153"/>
    </source>
</evidence>
<dbReference type="NCBIfam" id="TIGR00196">
    <property type="entry name" value="yjeF_cterm"/>
    <property type="match status" value="1"/>
</dbReference>
<evidence type="ECO:0000256" key="18">
    <source>
        <dbReference type="HAMAP-Rule" id="MF_01966"/>
    </source>
</evidence>
<accession>A0A4U3L1R4</accession>
<feature type="binding site" evidence="18">
    <location>
        <position position="161"/>
    </location>
    <ligand>
        <name>K(+)</name>
        <dbReference type="ChEBI" id="CHEBI:29103"/>
    </ligand>
</feature>
<feature type="binding site" evidence="18">
    <location>
        <position position="58"/>
    </location>
    <ligand>
        <name>K(+)</name>
        <dbReference type="ChEBI" id="CHEBI:29103"/>
    </ligand>
</feature>
<comment type="catalytic activity">
    <reaction evidence="2 18 19">
        <text>(6R)-NADPHX = (6S)-NADPHX</text>
        <dbReference type="Rhea" id="RHEA:32227"/>
        <dbReference type="ChEBI" id="CHEBI:64076"/>
        <dbReference type="ChEBI" id="CHEBI:64077"/>
        <dbReference type="EC" id="5.1.99.6"/>
    </reaction>
</comment>
<dbReference type="PROSITE" id="PS51385">
    <property type="entry name" value="YJEF_N"/>
    <property type="match status" value="1"/>
</dbReference>
<feature type="binding site" evidence="17">
    <location>
        <position position="368"/>
    </location>
    <ligand>
        <name>(6S)-NADPHX</name>
        <dbReference type="ChEBI" id="CHEBI:64076"/>
    </ligand>
</feature>
<dbReference type="SUPFAM" id="SSF64153">
    <property type="entry name" value="YjeF N-terminal domain-like"/>
    <property type="match status" value="1"/>
</dbReference>
<dbReference type="NCBIfam" id="TIGR00197">
    <property type="entry name" value="yjeF_nterm"/>
    <property type="match status" value="1"/>
</dbReference>
<dbReference type="CDD" id="cd01171">
    <property type="entry name" value="YXKO-related"/>
    <property type="match status" value="1"/>
</dbReference>
<feature type="domain" description="YjeF C-terminal" evidence="20">
    <location>
        <begin position="225"/>
        <end position="491"/>
    </location>
</feature>
<dbReference type="InterPro" id="IPR030677">
    <property type="entry name" value="Nnr"/>
</dbReference>
<proteinExistence type="inferred from homology"/>
<dbReference type="AlphaFoldDB" id="A0A4U3L1R4"/>
<evidence type="ECO:0000256" key="3">
    <source>
        <dbReference type="ARBA" id="ARBA00006001"/>
    </source>
</evidence>
<keyword evidence="7 17" id="KW-0067">ATP-binding</keyword>
<evidence type="ECO:0000256" key="19">
    <source>
        <dbReference type="PIRNR" id="PIRNR017184"/>
    </source>
</evidence>
<dbReference type="InterPro" id="IPR000631">
    <property type="entry name" value="CARKD"/>
</dbReference>
<feature type="binding site" evidence="17">
    <location>
        <position position="317"/>
    </location>
    <ligand>
        <name>(6S)-NADPHX</name>
        <dbReference type="ChEBI" id="CHEBI:64076"/>
    </ligand>
</feature>
<dbReference type="RefSeq" id="WP_137262403.1">
    <property type="nucleotide sequence ID" value="NZ_SZQL01000011.1"/>
</dbReference>
<feature type="binding site" evidence="18">
    <location>
        <position position="140"/>
    </location>
    <ligand>
        <name>(6S)-NADPHX</name>
        <dbReference type="ChEBI" id="CHEBI:64076"/>
    </ligand>
</feature>
<comment type="catalytic activity">
    <reaction evidence="16 17 19">
        <text>(6S)-NADPHX + ADP = AMP + phosphate + NADPH + H(+)</text>
        <dbReference type="Rhea" id="RHEA:32235"/>
        <dbReference type="ChEBI" id="CHEBI:15378"/>
        <dbReference type="ChEBI" id="CHEBI:43474"/>
        <dbReference type="ChEBI" id="CHEBI:57783"/>
        <dbReference type="ChEBI" id="CHEBI:64076"/>
        <dbReference type="ChEBI" id="CHEBI:456215"/>
        <dbReference type="ChEBI" id="CHEBI:456216"/>
        <dbReference type="EC" id="4.2.1.136"/>
    </reaction>
</comment>
<reference evidence="22 23" key="1">
    <citation type="submission" date="2019-05" db="EMBL/GenBank/DDBJ databases">
        <title>Panacibacter sp. strain 17mud1-8 Genome sequencing and assembly.</title>
        <authorList>
            <person name="Chhetri G."/>
        </authorList>
    </citation>
    <scope>NUCLEOTIDE SEQUENCE [LARGE SCALE GENOMIC DNA]</scope>
    <source>
        <strain evidence="22 23">17mud1-8</strain>
    </source>
</reference>
<dbReference type="PANTHER" id="PTHR12592">
    <property type="entry name" value="ATP-DEPENDENT (S)-NAD(P)H-HYDRATE DEHYDRATASE FAMILY MEMBER"/>
    <property type="match status" value="1"/>
</dbReference>
<dbReference type="EC" id="5.1.99.6" evidence="19"/>
<comment type="function">
    <text evidence="17">Catalyzes the dehydration of the S-form of NAD(P)HX at the expense of ADP, which is converted to AMP. Together with NAD(P)HX epimerase, which catalyzes the epimerization of the S- and R-forms, the enzyme allows the repair of both epimers of NAD(P)HX, a damaged form of NAD(P)H that is a result of enzymatic or heat-dependent hydration.</text>
</comment>
<dbReference type="GO" id="GO:0110051">
    <property type="term" value="P:metabolite repair"/>
    <property type="evidence" value="ECO:0007669"/>
    <property type="project" value="TreeGrafter"/>
</dbReference>
<comment type="subunit">
    <text evidence="17">Homotetramer.</text>
</comment>
<comment type="catalytic activity">
    <reaction evidence="15 17 19">
        <text>(6S)-NADHX + ADP = AMP + phosphate + NADH + H(+)</text>
        <dbReference type="Rhea" id="RHEA:32223"/>
        <dbReference type="ChEBI" id="CHEBI:15378"/>
        <dbReference type="ChEBI" id="CHEBI:43474"/>
        <dbReference type="ChEBI" id="CHEBI:57945"/>
        <dbReference type="ChEBI" id="CHEBI:64074"/>
        <dbReference type="ChEBI" id="CHEBI:456215"/>
        <dbReference type="ChEBI" id="CHEBI:456216"/>
        <dbReference type="EC" id="4.2.1.136"/>
    </reaction>
</comment>
<keyword evidence="11 18" id="KW-0413">Isomerase</keyword>
<comment type="function">
    <text evidence="18">Catalyzes the epimerization of the S- and R-forms of NAD(P)HX, a damaged form of NAD(P)H that is a result of enzymatic or heat-dependent hydration. This is a prerequisite for the S-specific NAD(P)H-hydrate dehydratase to allow the repair of both epimers of NAD(P)HX.</text>
</comment>
<evidence type="ECO:0000256" key="8">
    <source>
        <dbReference type="ARBA" id="ARBA00022857"/>
    </source>
</evidence>
<keyword evidence="6 17" id="KW-0547">Nucleotide-binding</keyword>
<sequence length="497" mass="54541">MKLFTAWQMQHWDAYTIKHQQISSLELMERASQACTDWIIQQNFANRNIKIFCGKGNNGGDGLAIARQLLTNGTGAVVYIAAFGATGTPDFQQNLARLRSLTTDIHYLQSAEQFPAINEEDIVIDALFGFGLNRPLTGLYQQLVEHINNYAKQVIAIDVPSGLFTDETSNNNTIIKATYTLTFQSLKLCFVAAENAAYFGEVIVLPIGLENKYEDDETAIYEMVSEEMIVNLYKPRKAFSHKGTYGHALLIAGNTGKMGAAVMCAKACLRSGVGLLTCAIPREEFAVLQTTTAEAMVINRKEIPDISKYDAIGIGPGLGTADEMITLLLNVVERYKQPMLLDADALNIIARHTDLLQLLPKHAIITPHPKEFDRLFGESSNDFERMQKAIDASVQYNIIIVLKGHYTLIANEGKGYFNTTGNAGMATGGSGDILSGIITALLAQQYSPFGAAILGVYVHGLAGDWCLEEQSYESLLPTDMVEKLGKAFKQISNKKEA</sequence>
<dbReference type="GO" id="GO:0052855">
    <property type="term" value="F:ADP-dependent NAD(P)H-hydrate dehydratase activity"/>
    <property type="evidence" value="ECO:0007669"/>
    <property type="project" value="UniProtKB-UniRule"/>
</dbReference>
<dbReference type="GO" id="GO:0005524">
    <property type="term" value="F:ATP binding"/>
    <property type="evidence" value="ECO:0007669"/>
    <property type="project" value="UniProtKB-UniRule"/>
</dbReference>
<dbReference type="GO" id="GO:0046872">
    <property type="term" value="F:metal ion binding"/>
    <property type="evidence" value="ECO:0007669"/>
    <property type="project" value="UniProtKB-UniRule"/>
</dbReference>
<comment type="catalytic activity">
    <reaction evidence="1 18 19">
        <text>(6R)-NADHX = (6S)-NADHX</text>
        <dbReference type="Rhea" id="RHEA:32215"/>
        <dbReference type="ChEBI" id="CHEBI:64074"/>
        <dbReference type="ChEBI" id="CHEBI:64075"/>
        <dbReference type="EC" id="5.1.99.6"/>
    </reaction>
</comment>
<dbReference type="Proteomes" id="UP000305848">
    <property type="component" value="Unassembled WGS sequence"/>
</dbReference>
<evidence type="ECO:0000256" key="9">
    <source>
        <dbReference type="ARBA" id="ARBA00022958"/>
    </source>
</evidence>
<feature type="binding site" evidence="17">
    <location>
        <position position="260"/>
    </location>
    <ligand>
        <name>(6S)-NADPHX</name>
        <dbReference type="ChEBI" id="CHEBI:64076"/>
    </ligand>
</feature>
<evidence type="ECO:0000256" key="17">
    <source>
        <dbReference type="HAMAP-Rule" id="MF_01965"/>
    </source>
</evidence>
<evidence type="ECO:0000256" key="16">
    <source>
        <dbReference type="ARBA" id="ARBA00049209"/>
    </source>
</evidence>
<feature type="binding site" evidence="18">
    <location>
        <begin position="129"/>
        <end position="135"/>
    </location>
    <ligand>
        <name>(6S)-NADPHX</name>
        <dbReference type="ChEBI" id="CHEBI:64076"/>
    </ligand>
</feature>
<protein>
    <recommendedName>
        <fullName evidence="19">Bifunctional NAD(P)H-hydrate repair enzyme</fullName>
    </recommendedName>
    <alternativeName>
        <fullName evidence="19">Nicotinamide nucleotide repair protein</fullName>
    </alternativeName>
    <domain>
        <recommendedName>
            <fullName evidence="19">ADP-dependent (S)-NAD(P)H-hydrate dehydratase</fullName>
            <ecNumber evidence="19">4.2.1.136</ecNumber>
        </recommendedName>
        <alternativeName>
            <fullName evidence="19">ADP-dependent NAD(P)HX dehydratase</fullName>
        </alternativeName>
    </domain>
    <domain>
        <recommendedName>
            <fullName evidence="19">NAD(P)H-hydrate epimerase</fullName>
            <ecNumber evidence="19">5.1.99.6</ecNumber>
        </recommendedName>
    </domain>
</protein>